<proteinExistence type="predicted"/>
<dbReference type="AlphaFoldDB" id="A0A5C4MXZ9"/>
<evidence type="ECO:0000313" key="3">
    <source>
        <dbReference type="EMBL" id="TNC51069.1"/>
    </source>
</evidence>
<protein>
    <submittedName>
        <fullName evidence="3">CSLREA domain-containing protein</fullName>
    </submittedName>
</protein>
<reference evidence="3 4" key="1">
    <citation type="submission" date="2019-05" db="EMBL/GenBank/DDBJ databases">
        <title>Mumia sp. nov., isolated from the intestinal contents of plateau pika (Ochotona curzoniae) in the Qinghai-Tibet plateau of China.</title>
        <authorList>
            <person name="Tian Z."/>
        </authorList>
    </citation>
    <scope>NUCLEOTIDE SEQUENCE [LARGE SCALE GENOMIC DNA]</scope>
    <source>
        <strain evidence="4">527</strain>
        <strain evidence="3">Z527</strain>
    </source>
</reference>
<comment type="caution">
    <text evidence="3">The sequence shown here is derived from an EMBL/GenBank/DDBJ whole genome shotgun (WGS) entry which is preliminary data.</text>
</comment>
<accession>A0A5C4MXZ9</accession>
<dbReference type="EMBL" id="VDFR01000010">
    <property type="protein sequence ID" value="TNC51069.1"/>
    <property type="molecule type" value="Genomic_DNA"/>
</dbReference>
<evidence type="ECO:0000313" key="4">
    <source>
        <dbReference type="Proteomes" id="UP000306740"/>
    </source>
</evidence>
<evidence type="ECO:0000313" key="2">
    <source>
        <dbReference type="EMBL" id="TNC44686.1"/>
    </source>
</evidence>
<dbReference type="Proteomes" id="UP000306740">
    <property type="component" value="Unassembled WGS sequence"/>
</dbReference>
<sequence length="358" mass="35388">MRARRIAHTGEHQDASRCAHCCAHARHHDRCRRRHARGNTAPAAAASPYVVTSAADYADATPGDGQCRTSAATGAVCTLRAAIQEANAGGGADTIRFAIGSGPVTISPTSELPQITEPVTIDGFTQPGAGSTPIVHLAGDTVGAGGDGLRLAGGTSSVSGLVLTRFEVGIFISGPGGNLVTGNYVGIAADGTTARGNSFGIVIDKSPDNVIGTSASPNAVSGNVQAGVTVNGAAATGTEIAGNRIGTNAAGTAAVPNLLGISLRDSAVGTRIGGTTDADGNVVSGNLSNGIEVSARVEGTVVSRNRIGTNAAGNAACRTTCRASPPSTPPRRPSKATSSPATGRPASGRTASRAPTPT</sequence>
<dbReference type="EMBL" id="VDFR01000072">
    <property type="protein sequence ID" value="TNC44686.1"/>
    <property type="molecule type" value="Genomic_DNA"/>
</dbReference>
<dbReference type="NCBIfam" id="TIGR04214">
    <property type="entry name" value="CSLREA_Nterm"/>
    <property type="match status" value="1"/>
</dbReference>
<dbReference type="SUPFAM" id="SSF51126">
    <property type="entry name" value="Pectin lyase-like"/>
    <property type="match status" value="1"/>
</dbReference>
<feature type="compositionally biased region" description="Polar residues" evidence="1">
    <location>
        <begin position="349"/>
        <end position="358"/>
    </location>
</feature>
<organism evidence="3 4">
    <name type="scientific">Mumia zhuanghuii</name>
    <dbReference type="NCBI Taxonomy" id="2585211"/>
    <lineage>
        <taxon>Bacteria</taxon>
        <taxon>Bacillati</taxon>
        <taxon>Actinomycetota</taxon>
        <taxon>Actinomycetes</taxon>
        <taxon>Propionibacteriales</taxon>
        <taxon>Nocardioidaceae</taxon>
        <taxon>Mumia</taxon>
    </lineage>
</organism>
<gene>
    <name evidence="3" type="ORF">FHE65_02335</name>
    <name evidence="2" type="ORF">FHE65_16520</name>
</gene>
<name>A0A5C4MXZ9_9ACTN</name>
<feature type="region of interest" description="Disordered" evidence="1">
    <location>
        <begin position="318"/>
        <end position="358"/>
    </location>
</feature>
<dbReference type="InterPro" id="IPR011050">
    <property type="entry name" value="Pectin_lyase_fold/virulence"/>
</dbReference>
<evidence type="ECO:0000256" key="1">
    <source>
        <dbReference type="SAM" id="MobiDB-lite"/>
    </source>
</evidence>
<dbReference type="OrthoDB" id="3801057at2"/>
<dbReference type="InterPro" id="IPR026457">
    <property type="entry name" value="CSLREA_Nterm"/>
</dbReference>